<comment type="subcellular location">
    <subcellularLocation>
        <location evidence="1">Cell membrane</location>
        <topology evidence="1">Single-pass type II membrane protein</topology>
    </subcellularLocation>
</comment>
<name>A0ABS1GFA4_9AQUI</name>
<dbReference type="InterPro" id="IPR011922">
    <property type="entry name" value="Cell_div_FtsL"/>
</dbReference>
<evidence type="ECO:0000256" key="9">
    <source>
        <dbReference type="SAM" id="Phobius"/>
    </source>
</evidence>
<evidence type="ECO:0000313" key="10">
    <source>
        <dbReference type="EMBL" id="MBK3331599.1"/>
    </source>
</evidence>
<feature type="transmembrane region" description="Helical" evidence="9">
    <location>
        <begin position="20"/>
        <end position="41"/>
    </location>
</feature>
<protein>
    <recommendedName>
        <fullName evidence="8">Cell division protein FtsL</fullName>
    </recommendedName>
</protein>
<evidence type="ECO:0000313" key="11">
    <source>
        <dbReference type="Proteomes" id="UP000772812"/>
    </source>
</evidence>
<dbReference type="RefSeq" id="WP_200673016.1">
    <property type="nucleotide sequence ID" value="NZ_JAACYA010000001.1"/>
</dbReference>
<proteinExistence type="predicted"/>
<organism evidence="10 11">
    <name type="scientific">Persephonella atlantica</name>
    <dbReference type="NCBI Taxonomy" id="2699429"/>
    <lineage>
        <taxon>Bacteria</taxon>
        <taxon>Pseudomonadati</taxon>
        <taxon>Aquificota</taxon>
        <taxon>Aquificia</taxon>
        <taxon>Aquificales</taxon>
        <taxon>Hydrogenothermaceae</taxon>
        <taxon>Persephonella</taxon>
    </lineage>
</organism>
<keyword evidence="6 9" id="KW-0472">Membrane</keyword>
<dbReference type="EMBL" id="JAACYA010000001">
    <property type="protein sequence ID" value="MBK3331599.1"/>
    <property type="molecule type" value="Genomic_DNA"/>
</dbReference>
<keyword evidence="5 9" id="KW-1133">Transmembrane helix</keyword>
<keyword evidence="11" id="KW-1185">Reference proteome</keyword>
<evidence type="ECO:0000256" key="3">
    <source>
        <dbReference type="ARBA" id="ARBA00022618"/>
    </source>
</evidence>
<dbReference type="Pfam" id="PF04999">
    <property type="entry name" value="FtsL"/>
    <property type="match status" value="1"/>
</dbReference>
<keyword evidence="2" id="KW-1003">Cell membrane</keyword>
<evidence type="ECO:0000256" key="6">
    <source>
        <dbReference type="ARBA" id="ARBA00023136"/>
    </source>
</evidence>
<evidence type="ECO:0000256" key="5">
    <source>
        <dbReference type="ARBA" id="ARBA00022989"/>
    </source>
</evidence>
<keyword evidence="4 9" id="KW-0812">Transmembrane</keyword>
<keyword evidence="3 10" id="KW-0132">Cell division</keyword>
<comment type="caution">
    <text evidence="10">The sequence shown here is derived from an EMBL/GenBank/DDBJ whole genome shotgun (WGS) entry which is preliminary data.</text>
</comment>
<dbReference type="Proteomes" id="UP000772812">
    <property type="component" value="Unassembled WGS sequence"/>
</dbReference>
<evidence type="ECO:0000256" key="1">
    <source>
        <dbReference type="ARBA" id="ARBA00004401"/>
    </source>
</evidence>
<sequence length="101" mass="12292">MIREKTIELKRDFAHIKRYIKFWFFILFISGALVVYNQYYFKVSKEIIELTQMKNRLITQNTMLKKEISRLSSPERINRMAVKKLKMKPVDYSKVHFIEAK</sequence>
<keyword evidence="7" id="KW-0131">Cell cycle</keyword>
<evidence type="ECO:0000256" key="7">
    <source>
        <dbReference type="ARBA" id="ARBA00023306"/>
    </source>
</evidence>
<evidence type="ECO:0000256" key="8">
    <source>
        <dbReference type="NCBIfam" id="TIGR02209"/>
    </source>
</evidence>
<dbReference type="NCBIfam" id="TIGR02209">
    <property type="entry name" value="ftsL_broad"/>
    <property type="match status" value="1"/>
</dbReference>
<reference evidence="10 11" key="1">
    <citation type="journal article" date="2021" name="Syst. Appl. Microbiol.">
        <title>Persephonella atlantica sp. nov.: How to adapt to physico-chemical gradients in high temperature hydrothermal habitats.</title>
        <authorList>
            <person name="Francois D.X."/>
            <person name="Godfroy A."/>
            <person name="Mathien C."/>
            <person name="Aube J."/>
            <person name="Cathalot C."/>
            <person name="Lesongeur F."/>
            <person name="L'Haridon S."/>
            <person name="Philippon X."/>
            <person name="Roussel E.G."/>
        </authorList>
    </citation>
    <scope>NUCLEOTIDE SEQUENCE [LARGE SCALE GENOMIC DNA]</scope>
    <source>
        <strain evidence="10 11">MO1340</strain>
    </source>
</reference>
<evidence type="ECO:0000256" key="2">
    <source>
        <dbReference type="ARBA" id="ARBA00022475"/>
    </source>
</evidence>
<gene>
    <name evidence="10" type="primary">ftsL</name>
    <name evidence="10" type="ORF">GWK41_00795</name>
</gene>
<dbReference type="GO" id="GO:0051301">
    <property type="term" value="P:cell division"/>
    <property type="evidence" value="ECO:0007669"/>
    <property type="project" value="UniProtKB-KW"/>
</dbReference>
<evidence type="ECO:0000256" key="4">
    <source>
        <dbReference type="ARBA" id="ARBA00022692"/>
    </source>
</evidence>
<accession>A0ABS1GFA4</accession>